<dbReference type="HOGENOM" id="CLU_3151916_0_0_3"/>
<keyword evidence="3" id="KW-1185">Reference proteome</keyword>
<evidence type="ECO:0000256" key="1">
    <source>
        <dbReference type="SAM" id="MobiDB-lite"/>
    </source>
</evidence>
<proteinExistence type="predicted"/>
<organism evidence="2 3">
    <name type="scientific">Gloeothece citriformis (strain PCC 7424)</name>
    <name type="common">Cyanothece sp. (strain PCC 7424)</name>
    <dbReference type="NCBI Taxonomy" id="65393"/>
    <lineage>
        <taxon>Bacteria</taxon>
        <taxon>Bacillati</taxon>
        <taxon>Cyanobacteriota</taxon>
        <taxon>Cyanophyceae</taxon>
        <taxon>Oscillatoriophycideae</taxon>
        <taxon>Chroococcales</taxon>
        <taxon>Aphanothecaceae</taxon>
        <taxon>Gloeothece</taxon>
        <taxon>Gloeothece citriformis</taxon>
    </lineage>
</organism>
<dbReference type="STRING" id="65393.PCC7424_1244"/>
<sequence length="48" mass="5035">MIYVGFPASTQPTNTKLGGLGGDKNPSLCPDTSVAIANPKRTTREITD</sequence>
<evidence type="ECO:0000313" key="2">
    <source>
        <dbReference type="EMBL" id="ACK69691.1"/>
    </source>
</evidence>
<dbReference type="RefSeq" id="WP_012598637.1">
    <property type="nucleotide sequence ID" value="NC_011729.1"/>
</dbReference>
<name>B7K7C3_GLOC7</name>
<dbReference type="EMBL" id="CP001291">
    <property type="protein sequence ID" value="ACK69691.1"/>
    <property type="molecule type" value="Genomic_DNA"/>
</dbReference>
<dbReference type="KEGG" id="cyc:PCC7424_1244"/>
<protein>
    <submittedName>
        <fullName evidence="2">Uncharacterized protein</fullName>
    </submittedName>
</protein>
<dbReference type="AlphaFoldDB" id="B7K7C3"/>
<reference evidence="3" key="1">
    <citation type="journal article" date="2011" name="MBio">
        <title>Novel metabolic attributes of the genus Cyanothece, comprising a group of unicellular nitrogen-fixing Cyanobacteria.</title>
        <authorList>
            <person name="Bandyopadhyay A."/>
            <person name="Elvitigala T."/>
            <person name="Welsh E."/>
            <person name="Stockel J."/>
            <person name="Liberton M."/>
            <person name="Min H."/>
            <person name="Sherman L.A."/>
            <person name="Pakrasi H.B."/>
        </authorList>
    </citation>
    <scope>NUCLEOTIDE SEQUENCE [LARGE SCALE GENOMIC DNA]</scope>
    <source>
        <strain evidence="3">PCC 7424</strain>
    </source>
</reference>
<evidence type="ECO:0000313" key="3">
    <source>
        <dbReference type="Proteomes" id="UP000002384"/>
    </source>
</evidence>
<dbReference type="Proteomes" id="UP000002384">
    <property type="component" value="Chromosome"/>
</dbReference>
<accession>B7K7C3</accession>
<feature type="region of interest" description="Disordered" evidence="1">
    <location>
        <begin position="1"/>
        <end position="34"/>
    </location>
</feature>
<gene>
    <name evidence="2" type="ordered locus">PCC7424_1244</name>
</gene>